<sequence>MLVVGLVFTDGLELLGDNFHFIGNLRMHKDMRVIKTFKPKDNGAKRFANEWGDQLVAVRYREHKGRILTTIELVVDERRTEGRATTQGSWLSLRNQTVVALKVAPTERELRKKIIKHNGAWSNQLKLWLCRYDRVTLLGLRNRVVEGAAERCRDVDLSFVAL</sequence>
<organism evidence="1 2">
    <name type="scientific">Saccharophagus degradans (strain 2-40 / ATCC 43961 / DSM 17024)</name>
    <dbReference type="NCBI Taxonomy" id="203122"/>
    <lineage>
        <taxon>Bacteria</taxon>
        <taxon>Pseudomonadati</taxon>
        <taxon>Pseudomonadota</taxon>
        <taxon>Gammaproteobacteria</taxon>
        <taxon>Cellvibrionales</taxon>
        <taxon>Cellvibrionaceae</taxon>
        <taxon>Saccharophagus</taxon>
    </lineage>
</organism>
<keyword evidence="2" id="KW-1185">Reference proteome</keyword>
<name>Q21JQ7_SACD2</name>
<dbReference type="HOGENOM" id="CLU_138548_0_0_6"/>
<dbReference type="STRING" id="203122.Sde_1812"/>
<dbReference type="Proteomes" id="UP000001947">
    <property type="component" value="Chromosome"/>
</dbReference>
<proteinExistence type="predicted"/>
<protein>
    <submittedName>
        <fullName evidence="1">Uncharacterized protein</fullName>
    </submittedName>
</protein>
<dbReference type="eggNOG" id="ENOG50334EE">
    <property type="taxonomic scope" value="Bacteria"/>
</dbReference>
<gene>
    <name evidence="1" type="ordered locus">Sde_1812</name>
</gene>
<dbReference type="KEGG" id="sde:Sde_1812"/>
<accession>Q21JQ7</accession>
<reference evidence="1 2" key="1">
    <citation type="journal article" date="2008" name="PLoS Genet.">
        <title>Complete genome sequence of the complex carbohydrate-degrading marine bacterium, Saccharophagus degradans strain 2-40 T.</title>
        <authorList>
            <person name="Weiner R.M."/>
            <person name="Taylor L.E.II."/>
            <person name="Henrissat B."/>
            <person name="Hauser L."/>
            <person name="Land M."/>
            <person name="Coutinho P.M."/>
            <person name="Rancurel C."/>
            <person name="Saunders E.H."/>
            <person name="Longmire A.G."/>
            <person name="Zhang H."/>
            <person name="Bayer E.A."/>
            <person name="Gilbert H.J."/>
            <person name="Larimer F."/>
            <person name="Zhulin I.B."/>
            <person name="Ekborg N.A."/>
            <person name="Lamed R."/>
            <person name="Richardson P.M."/>
            <person name="Borovok I."/>
            <person name="Hutcheson S."/>
        </authorList>
    </citation>
    <scope>NUCLEOTIDE SEQUENCE [LARGE SCALE GENOMIC DNA]</scope>
    <source>
        <strain evidence="2">2-40 / ATCC 43961 / DSM 17024</strain>
    </source>
</reference>
<evidence type="ECO:0000313" key="2">
    <source>
        <dbReference type="Proteomes" id="UP000001947"/>
    </source>
</evidence>
<dbReference type="EMBL" id="CP000282">
    <property type="protein sequence ID" value="ABD81072.1"/>
    <property type="molecule type" value="Genomic_DNA"/>
</dbReference>
<dbReference type="AlphaFoldDB" id="Q21JQ7"/>
<evidence type="ECO:0000313" key="1">
    <source>
        <dbReference type="EMBL" id="ABD81072.1"/>
    </source>
</evidence>